<dbReference type="AlphaFoldDB" id="T2M5J1"/>
<reference evidence="2" key="1">
    <citation type="journal article" date="2013" name="Genome Biol. Evol.">
        <title>Punctuated emergences of genetic and phenotypic innovations in eumetazoan, bilaterian, euteleostome, and hominidae ancestors.</title>
        <authorList>
            <person name="Wenger Y."/>
            <person name="Galliot B."/>
        </authorList>
    </citation>
    <scope>NUCLEOTIDE SEQUENCE</scope>
    <source>
        <tissue evidence="2">Whole animals</tissue>
    </source>
</reference>
<sequence length="751" mass="85826">MAKLIAVCRDDEYRFERRQIPLMIEESLTMVMEIPETIISAEYVSAADVAHFFKRHSCLTQSEMNKALMVGQKDLIALLAVSVPCVGCRRSVERLYNQLWKSRQPAIEPLVITATGILTLTEGFLVDAKLIYALFYIHGSHLNDVVDTIPKSRRNRRCILHSLETHKTRASGSWIDVWDLLSQECRDEVVLIDADSLLDTLDNYLRKHRFCSECKSKVLKAYSILSGDIDGDSEKGYCAALYEGLKSCPKERHIHVVCDTDFIAHLIGRAEPELAGGRRERHARTIDIAQEEVLTCLGIHLWERLHRLWQKLRAEEQTWQMLFYLGVEALRKSFETAVEEKQGVSQLELVVEEISEAERAKEQRKENKRMKKKKRKENKAKLNEDKIHELQEEEKQLTQDDDELSENDEKICNGVDGSESLDGSEKSSCGSQISPRKTDEEDENLLEKKFSCSPCHVSNVIDCTNFSKSNTFNSTPCSPTKEKLGFIEVSKLHKCNPSEDNTSDKSNYFFSNCNHSTCTDRDQFENKLSTACRCDNENKLSTACKCDNENLPAKRNGYTRTQNYKGNEHLLYSKRNGYSCKGSSPNIGPRFNRCDNTSRHTADSYNGNVYDKCFSFNNSVVNGRGRGKRKGLKDLCLSDHSNIYCKNYINGNDYHTSLKNDGFSSLRSPDLFQDSTVDDEGELRLLKMMGWNSEDSTGISEKDIQDFVANRSEVQTRRQELRDHLRDQFHKLSVKSMRTIPVSINGVQHLI</sequence>
<dbReference type="InterPro" id="IPR026073">
    <property type="entry name" value="GGNBP2"/>
</dbReference>
<evidence type="ECO:0000256" key="1">
    <source>
        <dbReference type="SAM" id="MobiDB-lite"/>
    </source>
</evidence>
<dbReference type="EMBL" id="HAAD01001167">
    <property type="protein sequence ID" value="CDG67399.1"/>
    <property type="molecule type" value="mRNA"/>
</dbReference>
<proteinExistence type="evidence at transcript level"/>
<dbReference type="GO" id="GO:0005634">
    <property type="term" value="C:nucleus"/>
    <property type="evidence" value="ECO:0007669"/>
    <property type="project" value="TreeGrafter"/>
</dbReference>
<protein>
    <submittedName>
        <fullName evidence="2">Gametogenetin-binding protein 2</fullName>
    </submittedName>
</protein>
<gene>
    <name evidence="2" type="primary">GGNBP2</name>
</gene>
<feature type="compositionally biased region" description="Basic residues" evidence="1">
    <location>
        <begin position="366"/>
        <end position="378"/>
    </location>
</feature>
<dbReference type="OrthoDB" id="2422440at2759"/>
<dbReference type="PANTHER" id="PTHR13601:SF2">
    <property type="entry name" value="GAMETOGENETIN-BINDING PROTEIN 2"/>
    <property type="match status" value="1"/>
</dbReference>
<dbReference type="GO" id="GO:0005737">
    <property type="term" value="C:cytoplasm"/>
    <property type="evidence" value="ECO:0007669"/>
    <property type="project" value="TreeGrafter"/>
</dbReference>
<name>T2M5J1_HYDVU</name>
<feature type="compositionally biased region" description="Polar residues" evidence="1">
    <location>
        <begin position="426"/>
        <end position="435"/>
    </location>
</feature>
<feature type="region of interest" description="Disordered" evidence="1">
    <location>
        <begin position="358"/>
        <end position="440"/>
    </location>
</feature>
<dbReference type="KEGG" id="hmg:100206786"/>
<organism evidence="2">
    <name type="scientific">Hydra vulgaris</name>
    <name type="common">Hydra</name>
    <name type="synonym">Hydra attenuata</name>
    <dbReference type="NCBI Taxonomy" id="6087"/>
    <lineage>
        <taxon>Eukaryota</taxon>
        <taxon>Metazoa</taxon>
        <taxon>Cnidaria</taxon>
        <taxon>Hydrozoa</taxon>
        <taxon>Hydroidolina</taxon>
        <taxon>Anthoathecata</taxon>
        <taxon>Aplanulata</taxon>
        <taxon>Hydridae</taxon>
        <taxon>Hydra</taxon>
    </lineage>
</organism>
<dbReference type="PANTHER" id="PTHR13601">
    <property type="entry name" value="GAMETOGENETIN-BINDING PROTEIN 2"/>
    <property type="match status" value="1"/>
</dbReference>
<accession>T2M5J1</accession>
<evidence type="ECO:0000313" key="2">
    <source>
        <dbReference type="EMBL" id="CDG67399.1"/>
    </source>
</evidence>
<feature type="compositionally biased region" description="Basic and acidic residues" evidence="1">
    <location>
        <begin position="379"/>
        <end position="398"/>
    </location>
</feature>